<keyword evidence="6 7" id="KW-0539">Nucleus</keyword>
<evidence type="ECO:0000256" key="3">
    <source>
        <dbReference type="ARBA" id="ARBA00022603"/>
    </source>
</evidence>
<dbReference type="PROSITE" id="PS50868">
    <property type="entry name" value="POST_SET"/>
    <property type="match status" value="1"/>
</dbReference>
<dbReference type="GO" id="GO:0032259">
    <property type="term" value="P:methylation"/>
    <property type="evidence" value="ECO:0007669"/>
    <property type="project" value="UniProtKB-KW"/>
</dbReference>
<dbReference type="Gene3D" id="2.170.270.10">
    <property type="entry name" value="SET domain"/>
    <property type="match status" value="1"/>
</dbReference>
<dbReference type="OrthoDB" id="5792673at2759"/>
<feature type="region of interest" description="Disordered" evidence="8">
    <location>
        <begin position="1"/>
        <end position="71"/>
    </location>
</feature>
<comment type="subcellular location">
    <subcellularLocation>
        <location evidence="1">Chromosome</location>
    </subcellularLocation>
    <subcellularLocation>
        <location evidence="7">Nucleus</location>
    </subcellularLocation>
</comment>
<sequence>MVVSDAVASPSRPRSARYAEKGYPNYAELDARRGPRWRSDGGGRAKKPEVRRGRKRRRGEDVEAAAVGKVQPPILQAEEAVTQEHGRKRRMTDATAADKVFPLIEDGIEDGEEEAASTDERGVGKNWRQRVKETLRMFSTNYLHFVQEEQRREEAGKQDPKASRTIKCQMPLAKQHHKRGSDGSTRGRTPKVKHTCTYPATAIHLIFFSVLQLDRVSYAWNTRSMSPGIDVGDQFYSRAEMVAIGIHSHWLNGIDYMGVKYRDKKGYENFAFPLATCIVLSGKYADDFDKANEIIYTGEGGNNLFGNCQQQTAQTLVRGNLALKNSKDNGNPVRVIRGHVEKSSYSGKVYTYDGLYKVVDYWSEKGVEGHLVFKYRLKRLEGQPPLTTSQVLFTRGDVPMPISELPGCVTLSLSYQFYSLLFRILRLVCGDISNGQENFPIPATNLVDNPPVPPSGFVYSKSLKIPKHINIPVDRIGCNCTGDCSTSDHCLCAKRNGTALPYVSTQRKKAKQNGSKHNNVGSHLVNLQVFKTESKGWGVRTWDTILPGALICEYTGVLKRTTEVEGLLENNYLFDIDCLQTIKGLDGREQRAGSELHIASLHAEHESEASQAPEYCIDAGSVGNIARFINHSCQPNLFIQCVLSSHSNIKLAKIMLFAADTIPPLQELSYDYGYRLDSVTGANGQIVKLACHCGAAGCRKRLY</sequence>
<proteinExistence type="predicted"/>
<protein>
    <submittedName>
        <fullName evidence="12">Uncharacterized protein</fullName>
    </submittedName>
</protein>
<dbReference type="GO" id="GO:0005634">
    <property type="term" value="C:nucleus"/>
    <property type="evidence" value="ECO:0007669"/>
    <property type="project" value="UniProtKB-SubCell"/>
</dbReference>
<dbReference type="InterPro" id="IPR003105">
    <property type="entry name" value="SRA_YDG"/>
</dbReference>
<dbReference type="SMART" id="SM00317">
    <property type="entry name" value="SET"/>
    <property type="match status" value="1"/>
</dbReference>
<keyword evidence="2" id="KW-0158">Chromosome</keyword>
<organism evidence="12 13">
    <name type="scientific">Digitaria exilis</name>
    <dbReference type="NCBI Taxonomy" id="1010633"/>
    <lineage>
        <taxon>Eukaryota</taxon>
        <taxon>Viridiplantae</taxon>
        <taxon>Streptophyta</taxon>
        <taxon>Embryophyta</taxon>
        <taxon>Tracheophyta</taxon>
        <taxon>Spermatophyta</taxon>
        <taxon>Magnoliopsida</taxon>
        <taxon>Liliopsida</taxon>
        <taxon>Poales</taxon>
        <taxon>Poaceae</taxon>
        <taxon>PACMAD clade</taxon>
        <taxon>Panicoideae</taxon>
        <taxon>Panicodae</taxon>
        <taxon>Paniceae</taxon>
        <taxon>Anthephorinae</taxon>
        <taxon>Digitaria</taxon>
    </lineage>
</organism>
<dbReference type="PANTHER" id="PTHR45660">
    <property type="entry name" value="HISTONE-LYSINE N-METHYLTRANSFERASE SETMAR"/>
    <property type="match status" value="1"/>
</dbReference>
<dbReference type="InterPro" id="IPR051357">
    <property type="entry name" value="H3K9_HMTase_SUVAR3-9"/>
</dbReference>
<evidence type="ECO:0000256" key="4">
    <source>
        <dbReference type="ARBA" id="ARBA00022679"/>
    </source>
</evidence>
<dbReference type="Proteomes" id="UP000636709">
    <property type="component" value="Unassembled WGS sequence"/>
</dbReference>
<dbReference type="SUPFAM" id="SSF88697">
    <property type="entry name" value="PUA domain-like"/>
    <property type="match status" value="1"/>
</dbReference>
<evidence type="ECO:0000259" key="11">
    <source>
        <dbReference type="PROSITE" id="PS51015"/>
    </source>
</evidence>
<accession>A0A835C3D7</accession>
<evidence type="ECO:0000256" key="6">
    <source>
        <dbReference type="ARBA" id="ARBA00023242"/>
    </source>
</evidence>
<dbReference type="Pfam" id="PF05033">
    <property type="entry name" value="Pre-SET"/>
    <property type="match status" value="1"/>
</dbReference>
<dbReference type="AlphaFoldDB" id="A0A835C3D7"/>
<evidence type="ECO:0000256" key="1">
    <source>
        <dbReference type="ARBA" id="ARBA00004286"/>
    </source>
</evidence>
<dbReference type="PROSITE" id="PS51015">
    <property type="entry name" value="YDG"/>
    <property type="match status" value="1"/>
</dbReference>
<evidence type="ECO:0000259" key="9">
    <source>
        <dbReference type="PROSITE" id="PS50280"/>
    </source>
</evidence>
<evidence type="ECO:0000256" key="7">
    <source>
        <dbReference type="PROSITE-ProRule" id="PRU00358"/>
    </source>
</evidence>
<gene>
    <name evidence="12" type="ORF">HU200_024672</name>
</gene>
<reference evidence="12" key="1">
    <citation type="submission" date="2020-07" db="EMBL/GenBank/DDBJ databases">
        <title>Genome sequence and genetic diversity analysis of an under-domesticated orphan crop, white fonio (Digitaria exilis).</title>
        <authorList>
            <person name="Bennetzen J.L."/>
            <person name="Chen S."/>
            <person name="Ma X."/>
            <person name="Wang X."/>
            <person name="Yssel A.E.J."/>
            <person name="Chaluvadi S.R."/>
            <person name="Johnson M."/>
            <person name="Gangashetty P."/>
            <person name="Hamidou F."/>
            <person name="Sanogo M.D."/>
            <person name="Zwaenepoel A."/>
            <person name="Wallace J."/>
            <person name="Van De Peer Y."/>
            <person name="Van Deynze A."/>
        </authorList>
    </citation>
    <scope>NUCLEOTIDE SEQUENCE</scope>
    <source>
        <tissue evidence="12">Leaves</tissue>
    </source>
</reference>
<keyword evidence="13" id="KW-1185">Reference proteome</keyword>
<evidence type="ECO:0000313" key="13">
    <source>
        <dbReference type="Proteomes" id="UP000636709"/>
    </source>
</evidence>
<feature type="domain" description="Post-SET" evidence="10">
    <location>
        <begin position="687"/>
        <end position="703"/>
    </location>
</feature>
<dbReference type="SMART" id="SM00508">
    <property type="entry name" value="PostSET"/>
    <property type="match status" value="1"/>
</dbReference>
<keyword evidence="5" id="KW-0949">S-adenosyl-L-methionine</keyword>
<dbReference type="Gene3D" id="2.30.280.10">
    <property type="entry name" value="SRA-YDG"/>
    <property type="match status" value="1"/>
</dbReference>
<keyword evidence="3" id="KW-0489">Methyltransferase</keyword>
<name>A0A835C3D7_9POAL</name>
<evidence type="ECO:0000256" key="2">
    <source>
        <dbReference type="ARBA" id="ARBA00022454"/>
    </source>
</evidence>
<dbReference type="InterPro" id="IPR001214">
    <property type="entry name" value="SET_dom"/>
</dbReference>
<dbReference type="GO" id="GO:0042054">
    <property type="term" value="F:histone methyltransferase activity"/>
    <property type="evidence" value="ECO:0007669"/>
    <property type="project" value="InterPro"/>
</dbReference>
<comment type="caution">
    <text evidence="12">The sequence shown here is derived from an EMBL/GenBank/DDBJ whole genome shotgun (WGS) entry which is preliminary data.</text>
</comment>
<dbReference type="GO" id="GO:0005694">
    <property type="term" value="C:chromosome"/>
    <property type="evidence" value="ECO:0007669"/>
    <property type="project" value="UniProtKB-SubCell"/>
</dbReference>
<feature type="domain" description="SET" evidence="9">
    <location>
        <begin position="525"/>
        <end position="673"/>
    </location>
</feature>
<dbReference type="PANTHER" id="PTHR45660:SF94">
    <property type="entry name" value="HISTONE-LYSINE N-METHYLTRANSFERASE, H3 LYSINE-9 SPECIFIC SUVH4"/>
    <property type="match status" value="1"/>
</dbReference>
<feature type="region of interest" description="Disordered" evidence="8">
    <location>
        <begin position="172"/>
        <end position="191"/>
    </location>
</feature>
<dbReference type="InterPro" id="IPR046341">
    <property type="entry name" value="SET_dom_sf"/>
</dbReference>
<dbReference type="InterPro" id="IPR015947">
    <property type="entry name" value="PUA-like_sf"/>
</dbReference>
<dbReference type="Pfam" id="PF02182">
    <property type="entry name" value="SAD_SRA"/>
    <property type="match status" value="1"/>
</dbReference>
<dbReference type="InterPro" id="IPR003616">
    <property type="entry name" value="Post-SET_dom"/>
</dbReference>
<dbReference type="SMART" id="SM00466">
    <property type="entry name" value="SRA"/>
    <property type="match status" value="1"/>
</dbReference>
<evidence type="ECO:0000313" key="12">
    <source>
        <dbReference type="EMBL" id="KAF8719908.1"/>
    </source>
</evidence>
<dbReference type="GO" id="GO:0003690">
    <property type="term" value="F:double-stranded DNA binding"/>
    <property type="evidence" value="ECO:0007669"/>
    <property type="project" value="TreeGrafter"/>
</dbReference>
<dbReference type="Pfam" id="PF00856">
    <property type="entry name" value="SET"/>
    <property type="match status" value="1"/>
</dbReference>
<dbReference type="SMART" id="SM00468">
    <property type="entry name" value="PreSET"/>
    <property type="match status" value="1"/>
</dbReference>
<dbReference type="PROSITE" id="PS50280">
    <property type="entry name" value="SET"/>
    <property type="match status" value="1"/>
</dbReference>
<dbReference type="GO" id="GO:0008270">
    <property type="term" value="F:zinc ion binding"/>
    <property type="evidence" value="ECO:0007669"/>
    <property type="project" value="InterPro"/>
</dbReference>
<dbReference type="InterPro" id="IPR007728">
    <property type="entry name" value="Pre-SET_dom"/>
</dbReference>
<evidence type="ECO:0000259" key="10">
    <source>
        <dbReference type="PROSITE" id="PS50868"/>
    </source>
</evidence>
<feature type="compositionally biased region" description="Basic and acidic residues" evidence="8">
    <location>
        <begin position="29"/>
        <end position="51"/>
    </location>
</feature>
<dbReference type="InterPro" id="IPR036987">
    <property type="entry name" value="SRA-YDG_sf"/>
</dbReference>
<dbReference type="SUPFAM" id="SSF82199">
    <property type="entry name" value="SET domain"/>
    <property type="match status" value="1"/>
</dbReference>
<keyword evidence="4" id="KW-0808">Transferase</keyword>
<dbReference type="EMBL" id="JACEFO010001700">
    <property type="protein sequence ID" value="KAF8719908.1"/>
    <property type="molecule type" value="Genomic_DNA"/>
</dbReference>
<feature type="domain" description="YDG" evidence="11">
    <location>
        <begin position="224"/>
        <end position="379"/>
    </location>
</feature>
<evidence type="ECO:0000256" key="5">
    <source>
        <dbReference type="ARBA" id="ARBA00022691"/>
    </source>
</evidence>
<evidence type="ECO:0000256" key="8">
    <source>
        <dbReference type="SAM" id="MobiDB-lite"/>
    </source>
</evidence>